<dbReference type="GeneID" id="33869607"/>
<protein>
    <submittedName>
        <fullName evidence="2">Uncharacterized protein</fullName>
    </submittedName>
</protein>
<evidence type="ECO:0000313" key="2">
    <source>
        <dbReference type="EMBL" id="ASH96108.1"/>
    </source>
</evidence>
<feature type="transmembrane region" description="Helical" evidence="1">
    <location>
        <begin position="12"/>
        <end position="35"/>
    </location>
</feature>
<reference evidence="2" key="1">
    <citation type="submission" date="2017-03" db="EMBL/GenBank/DDBJ databases">
        <title>Complete Mitochondrial Genome of Arthrinium arundinis.</title>
        <authorList>
            <person name="Yuan X."/>
        </authorList>
    </citation>
    <scope>NUCLEOTIDE SEQUENCE</scope>
</reference>
<proteinExistence type="predicted"/>
<organism evidence="2">
    <name type="scientific">Apiospora arundinis</name>
    <dbReference type="NCBI Taxonomy" id="335852"/>
    <lineage>
        <taxon>Eukaryota</taxon>
        <taxon>Fungi</taxon>
        <taxon>Dikarya</taxon>
        <taxon>Ascomycota</taxon>
        <taxon>Pezizomycotina</taxon>
        <taxon>Sordariomycetes</taxon>
        <taxon>Xylariomycetidae</taxon>
        <taxon>Amphisphaeriales</taxon>
        <taxon>Apiosporaceae</taxon>
        <taxon>Apiospora</taxon>
    </lineage>
</organism>
<sequence length="73" mass="8712">MEPMIGILSYRIVSYTLIFSFFFMPLAKKIIILFLCELNLFFHFYTPIYFNFACPDISDITDITLSIPLFRRK</sequence>
<gene>
    <name evidence="2" type="primary">orf73</name>
</gene>
<geneLocation type="mitochondrion" evidence="2"/>
<keyword evidence="2" id="KW-0496">Mitochondrion</keyword>
<evidence type="ECO:0000256" key="1">
    <source>
        <dbReference type="SAM" id="Phobius"/>
    </source>
</evidence>
<dbReference type="AlphaFoldDB" id="A0A220IDC4"/>
<keyword evidence="1" id="KW-1133">Transmembrane helix</keyword>
<name>A0A220IDC4_9PEZI</name>
<dbReference type="RefSeq" id="YP_009409407.1">
    <property type="nucleotide sequence ID" value="NC_035508.1"/>
</dbReference>
<dbReference type="EMBL" id="KY775582">
    <property type="protein sequence ID" value="ASH96108.1"/>
    <property type="molecule type" value="Genomic_DNA"/>
</dbReference>
<keyword evidence="1" id="KW-0812">Transmembrane</keyword>
<keyword evidence="1" id="KW-0472">Membrane</keyword>
<accession>A0A220IDC4</accession>